<dbReference type="InterPro" id="IPR003594">
    <property type="entry name" value="HATPase_dom"/>
</dbReference>
<evidence type="ECO:0000259" key="5">
    <source>
        <dbReference type="PROSITE" id="PS50110"/>
    </source>
</evidence>
<dbReference type="CDD" id="cd00082">
    <property type="entry name" value="HisKA"/>
    <property type="match status" value="1"/>
</dbReference>
<feature type="transmembrane region" description="Helical" evidence="3">
    <location>
        <begin position="29"/>
        <end position="47"/>
    </location>
</feature>
<dbReference type="PROSITE" id="PS50109">
    <property type="entry name" value="HIS_KIN"/>
    <property type="match status" value="1"/>
</dbReference>
<feature type="transmembrane region" description="Helical" evidence="3">
    <location>
        <begin position="85"/>
        <end position="111"/>
    </location>
</feature>
<accession>A0A8S1LCU2</accession>
<feature type="modified residue" description="4-aspartylphosphate" evidence="2">
    <location>
        <position position="814"/>
    </location>
</feature>
<dbReference type="InterPro" id="IPR050956">
    <property type="entry name" value="2C_system_His_kinase"/>
</dbReference>
<evidence type="ECO:0000313" key="6">
    <source>
        <dbReference type="EMBL" id="CAD8065367.1"/>
    </source>
</evidence>
<keyword evidence="3" id="KW-0472">Membrane</keyword>
<dbReference type="Pfam" id="PF02518">
    <property type="entry name" value="HATPase_c"/>
    <property type="match status" value="1"/>
</dbReference>
<reference evidence="6" key="1">
    <citation type="submission" date="2021-01" db="EMBL/GenBank/DDBJ databases">
        <authorList>
            <consortium name="Genoscope - CEA"/>
            <person name="William W."/>
        </authorList>
    </citation>
    <scope>NUCLEOTIDE SEQUENCE</scope>
</reference>
<dbReference type="SMART" id="SM00448">
    <property type="entry name" value="REC"/>
    <property type="match status" value="1"/>
</dbReference>
<sequence>MNGNQFKNPEIEIIAADEKQSLQTQQQHISICFCILLIIIYSVLLGIEQRQLPLMICSISYNTIITMIIFINTSKINKKWYLTMIIFSKLISLVVLLFLDQEHLIIIAILIDSINHESQPMRDVEQTIIKLSSLIVVCINGNLIFIMVMISILLLQLVKDLHYKKSQMKKQLNATNITPNQNISQYSQIEKQNDEIWKNRMQTIPIIVIIISMQNWQIVHKNQFFYDFFSLYNKTEKELENLVMYHLSFHVSSNNLEEQDVSSINQFINQIRRPHTMTFNNNFNLRNQETLQDIPVGYQSLNEIVLNFKSKIQSSFLNIHHSVYYEISCRQQLEDGSYLQLFGQIVQNEKDNELLIFLNDVSGQNEMQQNIQLNDFKSKILQSFSHELRTPLNSALNFLSSSLQEQKVPLHVKDNLIEPAINSLKIQQYLINDIIDFSSFYQDRIKIKLREFTISELITEISSMFYYQFNTKQLAFHVDLKENQLGSFCTDYKKLLQILVNLIQNSLKYSFKGGCVLKLISLPNQNIQFEIVDQGIGIQQNLLLKLQDIRKNVNKNKEFVKDWHGIGLLISSIILQYLAPPDMTFFDIKSEGENKGTLISFCIKNFFRVPASQQNIKNSTQNCMNIGSASSQFKQLSGSQQLQVNSSLFNVMGTVVKATEFHITSTQIKTQFAQYPSKKSQNDSFYSESYDDYLEKRLEDLESLNPFLITDINNVYNKLKDKSSKVINLKQIKQLEEKESELFITGLNSLKKCNCMRILSVDDEIFNQKSLQILISKMGFEVVLAFNGQQAIQVVLGLQKCCSSCNLLSLILMDYQMPIMNGIEATKQLISMMNKSQIPQIAIIGLTAFTGQKDIDNCLKAGMQEVLAKPLNIQELKHILLCVFKKS</sequence>
<dbReference type="GO" id="GO:0000155">
    <property type="term" value="F:phosphorelay sensor kinase activity"/>
    <property type="evidence" value="ECO:0007669"/>
    <property type="project" value="InterPro"/>
</dbReference>
<gene>
    <name evidence="6" type="ORF">PPRIM_AZ9-3.1.T0370236</name>
</gene>
<dbReference type="Pfam" id="PF00072">
    <property type="entry name" value="Response_reg"/>
    <property type="match status" value="1"/>
</dbReference>
<comment type="caution">
    <text evidence="6">The sequence shown here is derived from an EMBL/GenBank/DDBJ whole genome shotgun (WGS) entry which is preliminary data.</text>
</comment>
<evidence type="ECO:0000256" key="1">
    <source>
        <dbReference type="ARBA" id="ARBA00022553"/>
    </source>
</evidence>
<evidence type="ECO:0000259" key="4">
    <source>
        <dbReference type="PROSITE" id="PS50109"/>
    </source>
</evidence>
<dbReference type="InterPro" id="IPR001789">
    <property type="entry name" value="Sig_transdc_resp-reg_receiver"/>
</dbReference>
<dbReference type="Proteomes" id="UP000688137">
    <property type="component" value="Unassembled WGS sequence"/>
</dbReference>
<protein>
    <submittedName>
        <fullName evidence="6">Uncharacterized protein</fullName>
    </submittedName>
</protein>
<keyword evidence="3" id="KW-1133">Transmembrane helix</keyword>
<dbReference type="SMART" id="SM00388">
    <property type="entry name" value="HisKA"/>
    <property type="match status" value="1"/>
</dbReference>
<dbReference type="Pfam" id="PF00512">
    <property type="entry name" value="HisKA"/>
    <property type="match status" value="1"/>
</dbReference>
<proteinExistence type="predicted"/>
<feature type="transmembrane region" description="Helical" evidence="3">
    <location>
        <begin position="131"/>
        <end position="158"/>
    </location>
</feature>
<dbReference type="PANTHER" id="PTHR43719:SF28">
    <property type="entry name" value="PEROXIDE STRESS-ACTIVATED HISTIDINE KINASE MAK1-RELATED"/>
    <property type="match status" value="1"/>
</dbReference>
<dbReference type="OMA" id="MIIFINT"/>
<dbReference type="AlphaFoldDB" id="A0A8S1LCU2"/>
<keyword evidence="1 2" id="KW-0597">Phosphoprotein</keyword>
<keyword evidence="3" id="KW-0812">Transmembrane</keyword>
<evidence type="ECO:0000313" key="7">
    <source>
        <dbReference type="Proteomes" id="UP000688137"/>
    </source>
</evidence>
<dbReference type="CDD" id="cd17546">
    <property type="entry name" value="REC_hyHK_CKI1_RcsC-like"/>
    <property type="match status" value="1"/>
</dbReference>
<evidence type="ECO:0000256" key="3">
    <source>
        <dbReference type="SAM" id="Phobius"/>
    </source>
</evidence>
<feature type="transmembrane region" description="Helical" evidence="3">
    <location>
        <begin position="53"/>
        <end position="73"/>
    </location>
</feature>
<evidence type="ECO:0000256" key="2">
    <source>
        <dbReference type="PROSITE-ProRule" id="PRU00169"/>
    </source>
</evidence>
<feature type="domain" description="Histidine kinase" evidence="4">
    <location>
        <begin position="383"/>
        <end position="607"/>
    </location>
</feature>
<dbReference type="InterPro" id="IPR005467">
    <property type="entry name" value="His_kinase_dom"/>
</dbReference>
<feature type="domain" description="Response regulatory" evidence="5">
    <location>
        <begin position="757"/>
        <end position="884"/>
    </location>
</feature>
<dbReference type="PROSITE" id="PS50110">
    <property type="entry name" value="RESPONSE_REGULATORY"/>
    <property type="match status" value="1"/>
</dbReference>
<dbReference type="PANTHER" id="PTHR43719">
    <property type="entry name" value="TWO-COMPONENT HISTIDINE KINASE"/>
    <property type="match status" value="1"/>
</dbReference>
<name>A0A8S1LCU2_PARPR</name>
<keyword evidence="7" id="KW-1185">Reference proteome</keyword>
<organism evidence="6 7">
    <name type="scientific">Paramecium primaurelia</name>
    <dbReference type="NCBI Taxonomy" id="5886"/>
    <lineage>
        <taxon>Eukaryota</taxon>
        <taxon>Sar</taxon>
        <taxon>Alveolata</taxon>
        <taxon>Ciliophora</taxon>
        <taxon>Intramacronucleata</taxon>
        <taxon>Oligohymenophorea</taxon>
        <taxon>Peniculida</taxon>
        <taxon>Parameciidae</taxon>
        <taxon>Paramecium</taxon>
    </lineage>
</organism>
<dbReference type="EMBL" id="CAJJDM010000036">
    <property type="protein sequence ID" value="CAD8065367.1"/>
    <property type="molecule type" value="Genomic_DNA"/>
</dbReference>
<dbReference type="InterPro" id="IPR003661">
    <property type="entry name" value="HisK_dim/P_dom"/>
</dbReference>